<protein>
    <submittedName>
        <fullName evidence="8">BarA-associated response regulator UvrY (= GacA = SirA)</fullName>
    </submittedName>
</protein>
<keyword evidence="2" id="KW-0902">Two-component regulatory system</keyword>
<dbReference type="PANTHER" id="PTHR43214">
    <property type="entry name" value="TWO-COMPONENT RESPONSE REGULATOR"/>
    <property type="match status" value="1"/>
</dbReference>
<dbReference type="PANTHER" id="PTHR43214:SF3">
    <property type="entry name" value="RESPONSE REGULATOR UVRY"/>
    <property type="match status" value="1"/>
</dbReference>
<dbReference type="GO" id="GO:0000160">
    <property type="term" value="P:phosphorelay signal transduction system"/>
    <property type="evidence" value="ECO:0007669"/>
    <property type="project" value="UniProtKB-KW"/>
</dbReference>
<dbReference type="Pfam" id="PF00072">
    <property type="entry name" value="Response_reg"/>
    <property type="match status" value="1"/>
</dbReference>
<dbReference type="InterPro" id="IPR058245">
    <property type="entry name" value="NreC/VraR/RcsB-like_REC"/>
</dbReference>
<dbReference type="InterPro" id="IPR016032">
    <property type="entry name" value="Sig_transdc_resp-reg_C-effctor"/>
</dbReference>
<dbReference type="InterPro" id="IPR011006">
    <property type="entry name" value="CheY-like_superfamily"/>
</dbReference>
<dbReference type="SMART" id="SM00421">
    <property type="entry name" value="HTH_LUXR"/>
    <property type="match status" value="1"/>
</dbReference>
<sequence>MIKVMLVDDHDLVRTGLKRLINDVDGFQVVAEAASGEEAIHETKERVAKNKPIDIILMDINMPGIGGLEATKKLLQINPEFKIVGVTMYDDDIFPQRLLKAGAVGYLTKGSDINEMIHAMREVMGGRSYICPDIAQQMALTQMPEFESSPFESLSERELQVMIMLMDGQKVNAISDKLSLSPKTISTYRHRLYTKLGVNNDMELARIALQHGFIDKHGTH</sequence>
<keyword evidence="4" id="KW-0238">DNA-binding</keyword>
<feature type="domain" description="HTH luxR-type" evidence="6">
    <location>
        <begin position="147"/>
        <end position="212"/>
    </location>
</feature>
<dbReference type="SUPFAM" id="SSF46894">
    <property type="entry name" value="C-terminal effector domain of the bipartite response regulators"/>
    <property type="match status" value="1"/>
</dbReference>
<dbReference type="GO" id="GO:0006355">
    <property type="term" value="P:regulation of DNA-templated transcription"/>
    <property type="evidence" value="ECO:0007669"/>
    <property type="project" value="InterPro"/>
</dbReference>
<dbReference type="Gene3D" id="3.40.50.2300">
    <property type="match status" value="1"/>
</dbReference>
<dbReference type="CDD" id="cd17535">
    <property type="entry name" value="REC_NarL-like"/>
    <property type="match status" value="1"/>
</dbReference>
<dbReference type="AlphaFoldDB" id="A0A3B1AGY7"/>
<evidence type="ECO:0000256" key="4">
    <source>
        <dbReference type="ARBA" id="ARBA00023125"/>
    </source>
</evidence>
<dbReference type="EMBL" id="UOFT01000059">
    <property type="protein sequence ID" value="VAW97569.1"/>
    <property type="molecule type" value="Genomic_DNA"/>
</dbReference>
<dbReference type="Pfam" id="PF00196">
    <property type="entry name" value="GerE"/>
    <property type="match status" value="1"/>
</dbReference>
<dbReference type="PROSITE" id="PS50043">
    <property type="entry name" value="HTH_LUXR_2"/>
    <property type="match status" value="1"/>
</dbReference>
<dbReference type="NCBIfam" id="NF007018">
    <property type="entry name" value="PRK09483.1"/>
    <property type="match status" value="1"/>
</dbReference>
<dbReference type="InterPro" id="IPR000792">
    <property type="entry name" value="Tscrpt_reg_LuxR_C"/>
</dbReference>
<evidence type="ECO:0000256" key="1">
    <source>
        <dbReference type="ARBA" id="ARBA00022553"/>
    </source>
</evidence>
<gene>
    <name evidence="8" type="ORF">MNBD_GAMMA23-1075</name>
</gene>
<accession>A0A3B1AGY7</accession>
<keyword evidence="3" id="KW-0805">Transcription regulation</keyword>
<dbReference type="CDD" id="cd06170">
    <property type="entry name" value="LuxR_C_like"/>
    <property type="match status" value="1"/>
</dbReference>
<evidence type="ECO:0000256" key="5">
    <source>
        <dbReference type="ARBA" id="ARBA00023163"/>
    </source>
</evidence>
<dbReference type="GO" id="GO:0003677">
    <property type="term" value="F:DNA binding"/>
    <property type="evidence" value="ECO:0007669"/>
    <property type="project" value="UniProtKB-KW"/>
</dbReference>
<feature type="domain" description="Response regulatory" evidence="7">
    <location>
        <begin position="3"/>
        <end position="124"/>
    </location>
</feature>
<dbReference type="PROSITE" id="PS00622">
    <property type="entry name" value="HTH_LUXR_1"/>
    <property type="match status" value="1"/>
</dbReference>
<dbReference type="SUPFAM" id="SSF52172">
    <property type="entry name" value="CheY-like"/>
    <property type="match status" value="1"/>
</dbReference>
<evidence type="ECO:0000256" key="2">
    <source>
        <dbReference type="ARBA" id="ARBA00023012"/>
    </source>
</evidence>
<dbReference type="InterPro" id="IPR001789">
    <property type="entry name" value="Sig_transdc_resp-reg_receiver"/>
</dbReference>
<organism evidence="8">
    <name type="scientific">hydrothermal vent metagenome</name>
    <dbReference type="NCBI Taxonomy" id="652676"/>
    <lineage>
        <taxon>unclassified sequences</taxon>
        <taxon>metagenomes</taxon>
        <taxon>ecological metagenomes</taxon>
    </lineage>
</organism>
<proteinExistence type="predicted"/>
<keyword evidence="1" id="KW-0597">Phosphoprotein</keyword>
<name>A0A3B1AGY7_9ZZZZ</name>
<dbReference type="PROSITE" id="PS50110">
    <property type="entry name" value="RESPONSE_REGULATORY"/>
    <property type="match status" value="1"/>
</dbReference>
<evidence type="ECO:0000313" key="8">
    <source>
        <dbReference type="EMBL" id="VAW97569.1"/>
    </source>
</evidence>
<evidence type="ECO:0000259" key="6">
    <source>
        <dbReference type="PROSITE" id="PS50043"/>
    </source>
</evidence>
<reference evidence="8" key="1">
    <citation type="submission" date="2018-06" db="EMBL/GenBank/DDBJ databases">
        <authorList>
            <person name="Zhirakovskaya E."/>
        </authorList>
    </citation>
    <scope>NUCLEOTIDE SEQUENCE</scope>
</reference>
<evidence type="ECO:0000259" key="7">
    <source>
        <dbReference type="PROSITE" id="PS50110"/>
    </source>
</evidence>
<dbReference type="PRINTS" id="PR00038">
    <property type="entry name" value="HTHLUXR"/>
</dbReference>
<evidence type="ECO:0000256" key="3">
    <source>
        <dbReference type="ARBA" id="ARBA00023015"/>
    </source>
</evidence>
<dbReference type="InterPro" id="IPR039420">
    <property type="entry name" value="WalR-like"/>
</dbReference>
<keyword evidence="5" id="KW-0804">Transcription</keyword>
<dbReference type="SMART" id="SM00448">
    <property type="entry name" value="REC"/>
    <property type="match status" value="1"/>
</dbReference>